<dbReference type="Pfam" id="PF05534">
    <property type="entry name" value="HicB"/>
    <property type="match status" value="1"/>
</dbReference>
<dbReference type="EMBL" id="CP020925">
    <property type="protein sequence ID" value="ATP19209.1"/>
    <property type="molecule type" value="Genomic_DNA"/>
</dbReference>
<dbReference type="RefSeq" id="WP_048938812.1">
    <property type="nucleotide sequence ID" value="NZ_CP020925.1"/>
</dbReference>
<accession>A0A0J9CWL3</accession>
<reference evidence="1 2" key="1">
    <citation type="submission" date="2017-04" db="EMBL/GenBank/DDBJ databases">
        <title>Characterization, genome and methylation analysis of a phthalic acid esters degrading strain Sphingobium yanoikuyae SHJ.</title>
        <authorList>
            <person name="Feng L."/>
        </authorList>
    </citation>
    <scope>NUCLEOTIDE SEQUENCE [LARGE SCALE GENOMIC DNA]</scope>
    <source>
        <strain evidence="1 2">SHJ</strain>
    </source>
</reference>
<dbReference type="InterPro" id="IPR010985">
    <property type="entry name" value="Ribbon_hlx_hlx"/>
</dbReference>
<name>A0A0J9CWL3_SPHYA</name>
<evidence type="ECO:0000313" key="2">
    <source>
        <dbReference type="Proteomes" id="UP000037029"/>
    </source>
</evidence>
<dbReference type="GO" id="GO:0006355">
    <property type="term" value="P:regulation of DNA-templated transcription"/>
    <property type="evidence" value="ECO:0007669"/>
    <property type="project" value="InterPro"/>
</dbReference>
<proteinExistence type="predicted"/>
<gene>
    <name evidence="1" type="ORF">BV87_12930</name>
</gene>
<dbReference type="InterPro" id="IPR008651">
    <property type="entry name" value="Uncharacterised_HicB"/>
</dbReference>
<dbReference type="Proteomes" id="UP000037029">
    <property type="component" value="Chromosome"/>
</dbReference>
<sequence>MTKVNFRVDPALHDALQRRAYGANLSLSAFIRQTLEQAIDNRKRYVFSSQDEILATSIQILSILATSVGRRSPETLEQGMAQARTILAERGLLGEEEAQ</sequence>
<protein>
    <submittedName>
        <fullName evidence="1">CopG family transcriptional regulator</fullName>
    </submittedName>
</protein>
<dbReference type="Gene3D" id="1.10.1220.10">
    <property type="entry name" value="Met repressor-like"/>
    <property type="match status" value="1"/>
</dbReference>
<evidence type="ECO:0000313" key="1">
    <source>
        <dbReference type="EMBL" id="ATP19209.1"/>
    </source>
</evidence>
<dbReference type="InterPro" id="IPR013321">
    <property type="entry name" value="Arc_rbn_hlx_hlx"/>
</dbReference>
<dbReference type="SUPFAM" id="SSF47598">
    <property type="entry name" value="Ribbon-helix-helix"/>
    <property type="match status" value="1"/>
</dbReference>
<dbReference type="AlphaFoldDB" id="A0A0J9CWL3"/>
<organism evidence="1 2">
    <name type="scientific">Sphingobium yanoikuyae</name>
    <name type="common">Sphingomonas yanoikuyae</name>
    <dbReference type="NCBI Taxonomy" id="13690"/>
    <lineage>
        <taxon>Bacteria</taxon>
        <taxon>Pseudomonadati</taxon>
        <taxon>Pseudomonadota</taxon>
        <taxon>Alphaproteobacteria</taxon>
        <taxon>Sphingomonadales</taxon>
        <taxon>Sphingomonadaceae</taxon>
        <taxon>Sphingobium</taxon>
    </lineage>
</organism>